<evidence type="ECO:0000313" key="6">
    <source>
        <dbReference type="Proteomes" id="UP000001861"/>
    </source>
</evidence>
<dbReference type="AlphaFoldDB" id="A8NZ39"/>
<feature type="compositionally biased region" description="Low complexity" evidence="1">
    <location>
        <begin position="991"/>
        <end position="1004"/>
    </location>
</feature>
<dbReference type="PANTHER" id="PTHR31145">
    <property type="entry name" value="INTEGRAL MEMBRANE PROTEIN (AFU_ORTHOLOGUE AFUA_7G01610)"/>
    <property type="match status" value="1"/>
</dbReference>
<feature type="region of interest" description="Disordered" evidence="1">
    <location>
        <begin position="814"/>
        <end position="855"/>
    </location>
</feature>
<dbReference type="HOGENOM" id="CLU_007074_0_0_1"/>
<keyword evidence="6" id="KW-1185">Reference proteome</keyword>
<feature type="chain" id="PRO_5002726678" evidence="3">
    <location>
        <begin position="22"/>
        <end position="1244"/>
    </location>
</feature>
<feature type="transmembrane region" description="Helical" evidence="2">
    <location>
        <begin position="632"/>
        <end position="654"/>
    </location>
</feature>
<dbReference type="InterPro" id="IPR040241">
    <property type="entry name" value="TRP_Flc/Pkd2-like"/>
</dbReference>
<feature type="transmembrane region" description="Helical" evidence="2">
    <location>
        <begin position="554"/>
        <end position="574"/>
    </location>
</feature>
<sequence>MNSPIPSLVSFFLSFLALVLTVSPDRLLVRADPAVVPFRDCFDEPSNVDNQLNVSTVYAQVLKDEEENHYLNLTVVGSSPAEIVGLTNASTSLATLFTSTSVLTLNAWNNASYFCQTLRPPSPLPDVDAGVFTYCPIAPGPFAFAAMIPWGNNRELTTLNTRLRAVDPFGKELLCLDIATTPLAPTSSSIYGKANIILWSTVGLALAYWALVGIARIASAWNRGISRHTGKGIWSRAQSAGFILASAISGERLATSPALLRFCTPSMRDVIFHTQWCALLGMVAVEWPQFISCAHRPDTDPLLTQTAWSTLAFNVSLVDNTSQYRWHPLTVPPYDPPAEFRDQMADIQSPLYIDPSAPNTLFTLPPNATHGISSFAYTLGIRPQDLFPTCMIIFLSIIAGTIVASTILWFIDVVVTNLVQKLNGQNSGFGPGNAINRLGGAKSPAFGANTESPPIGAPIDETKPLTNGFGLSKSQSGGLAGIATNLSGDRDIRDRGYTHRWWPWLRLRSDIGSFHGNVLHGNLVRLLVWFHLPVTVFSCYQMTLPKSVAGTTSISLAALSFVIVSILIPAHLVIRVTFTTTNKLYDETRTLLSLGPLYNHYRHGSQLFATLFFATNIAFGVTIGAGQKSGTAQAIVILVVEVISALVTSIWLPWGSGASMGLISFLFCVARIVVAVLLVILTPTISVGPGPGGWVSYGILIILALVYLALVLMLVVKLIEATVRIIGGIGFDRSRSAMDAGLLGACGLLGCGGKRRRKSRRKGRGARSTASRRTNLYKSELGESPASLAGESSGVYGRRNSDLSSYNPPAAFLVGNESDRGSVTAPRFLGGADSRKGSTHSQPPSFLRPEHANQPYREEIDQDWWMENENQGGAFIMGAWQPASGEAGAVHVAEPSTMQNQSRFSPPQPMAASPAPAPTTSGFSRVGGGRAHIDSPYSITPSGNAHTASQASGSTHAFPSMGQASTTMLTTPSMSTQPSPSPKPYQRHPSPHSSLATSSHPPSSFYHPQYAQTPSSFITDDDEPPLPLSTVRQAAVASPVQHPHADMGDLPPGAMQPAHVRTKSQTAIVEDAGGLYAPIQGGSNGNSGSQSGISARLSLQNPLLPLKLSGHRNVSSSSSAGPSYHFSPPSAPAAARFTLNADDDDDDDGDSTVEDQQQKKKWYHLRKKRPHSSEGRTTTSASSSSVPLPLDSEFGGGGTGEGGAGTPQRSFVVIRKPMGSMGRLNQPSSGVISGDQERSRPPTR</sequence>
<dbReference type="Pfam" id="PF06011">
    <property type="entry name" value="TRP"/>
    <property type="match status" value="1"/>
</dbReference>
<evidence type="ECO:0000256" key="3">
    <source>
        <dbReference type="SAM" id="SignalP"/>
    </source>
</evidence>
<evidence type="ECO:0000259" key="4">
    <source>
        <dbReference type="Pfam" id="PF06011"/>
    </source>
</evidence>
<feature type="transmembrane region" description="Helical" evidence="2">
    <location>
        <begin position="196"/>
        <end position="218"/>
    </location>
</feature>
<dbReference type="InterPro" id="IPR010308">
    <property type="entry name" value="TRP_C"/>
</dbReference>
<feature type="region of interest" description="Disordered" evidence="1">
    <location>
        <begin position="896"/>
        <end position="1027"/>
    </location>
</feature>
<dbReference type="RefSeq" id="XP_001837596.2">
    <property type="nucleotide sequence ID" value="XM_001837544.2"/>
</dbReference>
<accession>A8NZ39</accession>
<feature type="transmembrane region" description="Helical" evidence="2">
    <location>
        <begin position="694"/>
        <end position="716"/>
    </location>
</feature>
<dbReference type="Proteomes" id="UP000001861">
    <property type="component" value="Unassembled WGS sequence"/>
</dbReference>
<feature type="compositionally biased region" description="Basic and acidic residues" evidence="1">
    <location>
        <begin position="1235"/>
        <end position="1244"/>
    </location>
</feature>
<feature type="signal peptide" evidence="3">
    <location>
        <begin position="1"/>
        <end position="21"/>
    </location>
</feature>
<dbReference type="KEGG" id="cci:CC1G_08150"/>
<feature type="transmembrane region" description="Helical" evidence="2">
    <location>
        <begin position="607"/>
        <end position="625"/>
    </location>
</feature>
<feature type="compositionally biased region" description="Polar residues" evidence="1">
    <location>
        <begin position="1112"/>
        <end position="1121"/>
    </location>
</feature>
<feature type="transmembrane region" description="Helical" evidence="2">
    <location>
        <begin position="386"/>
        <end position="411"/>
    </location>
</feature>
<dbReference type="eggNOG" id="ENOG502R2RV">
    <property type="taxonomic scope" value="Eukaryota"/>
</dbReference>
<evidence type="ECO:0000256" key="1">
    <source>
        <dbReference type="SAM" id="MobiDB-lite"/>
    </source>
</evidence>
<feature type="compositionally biased region" description="Acidic residues" evidence="1">
    <location>
        <begin position="1141"/>
        <end position="1153"/>
    </location>
</feature>
<dbReference type="GO" id="GO:0016020">
    <property type="term" value="C:membrane"/>
    <property type="evidence" value="ECO:0007669"/>
    <property type="project" value="TreeGrafter"/>
</dbReference>
<evidence type="ECO:0000313" key="5">
    <source>
        <dbReference type="EMBL" id="EAU84220.2"/>
    </source>
</evidence>
<gene>
    <name evidence="5" type="ORF">CC1G_08150</name>
</gene>
<protein>
    <submittedName>
        <fullName evidence="5">Membrane protein</fullName>
    </submittedName>
</protein>
<dbReference type="STRING" id="240176.A8NZ39"/>
<feature type="compositionally biased region" description="Polar residues" evidence="1">
    <location>
        <begin position="937"/>
        <end position="957"/>
    </location>
</feature>
<dbReference type="GeneID" id="6014156"/>
<feature type="compositionally biased region" description="Basic residues" evidence="1">
    <location>
        <begin position="753"/>
        <end position="765"/>
    </location>
</feature>
<dbReference type="OMA" id="TSVWLPW"/>
<feature type="transmembrane region" description="Helical" evidence="2">
    <location>
        <begin position="660"/>
        <end position="682"/>
    </location>
</feature>
<proteinExistence type="predicted"/>
<dbReference type="InParanoid" id="A8NZ39"/>
<dbReference type="EMBL" id="AACS02000005">
    <property type="protein sequence ID" value="EAU84220.2"/>
    <property type="molecule type" value="Genomic_DNA"/>
</dbReference>
<dbReference type="VEuPathDB" id="FungiDB:CC1G_08150"/>
<dbReference type="OrthoDB" id="5312224at2759"/>
<comment type="caution">
    <text evidence="5">The sequence shown here is derived from an EMBL/GenBank/DDBJ whole genome shotgun (WGS) entry which is preliminary data.</text>
</comment>
<organism evidence="5 6">
    <name type="scientific">Coprinopsis cinerea (strain Okayama-7 / 130 / ATCC MYA-4618 / FGSC 9003)</name>
    <name type="common">Inky cap fungus</name>
    <name type="synonym">Hormographiella aspergillata</name>
    <dbReference type="NCBI Taxonomy" id="240176"/>
    <lineage>
        <taxon>Eukaryota</taxon>
        <taxon>Fungi</taxon>
        <taxon>Dikarya</taxon>
        <taxon>Basidiomycota</taxon>
        <taxon>Agaricomycotina</taxon>
        <taxon>Agaricomycetes</taxon>
        <taxon>Agaricomycetidae</taxon>
        <taxon>Agaricales</taxon>
        <taxon>Agaricineae</taxon>
        <taxon>Psathyrellaceae</taxon>
        <taxon>Coprinopsis</taxon>
    </lineage>
</organism>
<keyword evidence="2" id="KW-1133">Transmembrane helix</keyword>
<reference evidence="5 6" key="1">
    <citation type="journal article" date="2010" name="Proc. Natl. Acad. Sci. U.S.A.">
        <title>Insights into evolution of multicellular fungi from the assembled chromosomes of the mushroom Coprinopsis cinerea (Coprinus cinereus).</title>
        <authorList>
            <person name="Stajich J.E."/>
            <person name="Wilke S.K."/>
            <person name="Ahren D."/>
            <person name="Au C.H."/>
            <person name="Birren B.W."/>
            <person name="Borodovsky M."/>
            <person name="Burns C."/>
            <person name="Canback B."/>
            <person name="Casselton L.A."/>
            <person name="Cheng C.K."/>
            <person name="Deng J."/>
            <person name="Dietrich F.S."/>
            <person name="Fargo D.C."/>
            <person name="Farman M.L."/>
            <person name="Gathman A.C."/>
            <person name="Goldberg J."/>
            <person name="Guigo R."/>
            <person name="Hoegger P.J."/>
            <person name="Hooker J.B."/>
            <person name="Huggins A."/>
            <person name="James T.Y."/>
            <person name="Kamada T."/>
            <person name="Kilaru S."/>
            <person name="Kodira C."/>
            <person name="Kues U."/>
            <person name="Kupfer D."/>
            <person name="Kwan H.S."/>
            <person name="Lomsadze A."/>
            <person name="Li W."/>
            <person name="Lilly W.W."/>
            <person name="Ma L.J."/>
            <person name="Mackey A.J."/>
            <person name="Manning G."/>
            <person name="Martin F."/>
            <person name="Muraguchi H."/>
            <person name="Natvig D.O."/>
            <person name="Palmerini H."/>
            <person name="Ramesh M.A."/>
            <person name="Rehmeyer C.J."/>
            <person name="Roe B.A."/>
            <person name="Shenoy N."/>
            <person name="Stanke M."/>
            <person name="Ter-Hovhannisyan V."/>
            <person name="Tunlid A."/>
            <person name="Velagapudi R."/>
            <person name="Vision T.J."/>
            <person name="Zeng Q."/>
            <person name="Zolan M.E."/>
            <person name="Pukkila P.J."/>
        </authorList>
    </citation>
    <scope>NUCLEOTIDE SEQUENCE [LARGE SCALE GENOMIC DNA]</scope>
    <source>
        <strain evidence="6">Okayama-7 / 130 / ATCC MYA-4618 / FGSC 9003</strain>
    </source>
</reference>
<dbReference type="GO" id="GO:0055085">
    <property type="term" value="P:transmembrane transport"/>
    <property type="evidence" value="ECO:0007669"/>
    <property type="project" value="TreeGrafter"/>
</dbReference>
<dbReference type="PANTHER" id="PTHR31145:SF6">
    <property type="entry name" value="INTEGRAL MEMBRANE PROTEIN (AFU_ORTHOLOGUE AFUA_7G01610)"/>
    <property type="match status" value="1"/>
</dbReference>
<feature type="compositionally biased region" description="Polar residues" evidence="1">
    <location>
        <begin position="1175"/>
        <end position="1186"/>
    </location>
</feature>
<feature type="compositionally biased region" description="Gly residues" evidence="1">
    <location>
        <begin position="1194"/>
        <end position="1205"/>
    </location>
</feature>
<feature type="domain" description="TRP C-terminal" evidence="4">
    <location>
        <begin position="517"/>
        <end position="723"/>
    </location>
</feature>
<feature type="compositionally biased region" description="Low complexity" evidence="1">
    <location>
        <begin position="965"/>
        <end position="978"/>
    </location>
</feature>
<feature type="compositionally biased region" description="Basic residues" evidence="1">
    <location>
        <begin position="1159"/>
        <end position="1170"/>
    </location>
</feature>
<keyword evidence="2" id="KW-0472">Membrane</keyword>
<name>A8NZ39_COPC7</name>
<keyword evidence="2" id="KW-0812">Transmembrane</keyword>
<feature type="compositionally biased region" description="Polar residues" evidence="1">
    <location>
        <begin position="896"/>
        <end position="905"/>
    </location>
</feature>
<keyword evidence="3" id="KW-0732">Signal</keyword>
<feature type="region of interest" description="Disordered" evidence="1">
    <location>
        <begin position="753"/>
        <end position="776"/>
    </location>
</feature>
<feature type="region of interest" description="Disordered" evidence="1">
    <location>
        <begin position="1110"/>
        <end position="1244"/>
    </location>
</feature>
<evidence type="ECO:0000256" key="2">
    <source>
        <dbReference type="SAM" id="Phobius"/>
    </source>
</evidence>